<dbReference type="PRINTS" id="PR00364">
    <property type="entry name" value="DISEASERSIST"/>
</dbReference>
<name>A0AA45LC51_9PSEU</name>
<feature type="region of interest" description="Disordered" evidence="2">
    <location>
        <begin position="104"/>
        <end position="126"/>
    </location>
</feature>
<sequence length="775" mass="82393">MTGAPRRAGGVSPALVRTLSDLSRELELLRGRAARGSGKAKISLAELAAQVGVPKSTMHTYVTGSTLAPADVLDRVVIALGATPAEQSLWGEAWFRVAESVHEARRQPRPPPVDRPVPRQLPAAPGRLFTGRSRELAELDAAVAGPGSLPVVALGGAGGTGKTWLALHWAHHNVDRFPDGQLYVDLRGFDPGGTPVSPGAALRGFLDALGVRAPSFPTDPAAQVGLYRSLVAGLRVLVVLDNARDLAQVEPLVPGGASATVLVTSRHKLPGLVTTHGARSLRVDVLGPAASRDLLGRHLGAERVAAEPEAVDAVVRTCAGLPLALGLVAARASTEPDLPLRELARELGRSASSPLDALELDDTGLRSTFSWSYRDLPADAARALRLLGACHCPDLDAAAVAALTGGDLDGAGRALAVLGRVHLARRSPDGRFHTHDLVRAYAADLAAANDGPAAVDAALERLVEHLLGRVASAMDVVAPYERLHRPTGGGAPPGFGYPEALAWLDAERHNLVALAARGTPEQTGRLSTSLHRYFVVGAHFADALAVHGHALDRAHTGEARSNALRHLGAVHRWLGDYDRALAYNEDAAALAGRLGDRRLEHAALNNIGIIHERTGRHAEALAHYKRVLRYAEETDDRFARGTVHHNLGSLYQRMADYPHALEHYREALAVAGSADDHNLRGFTHNDLGRLHVRLGQQARAREHLEQALALAVEHNDRSLQTEVLNALGELHHALGDVPRALGHHRDALVLAEGVGRADEIARAEQGILRCEGPRT</sequence>
<evidence type="ECO:0000256" key="2">
    <source>
        <dbReference type="SAM" id="MobiDB-lite"/>
    </source>
</evidence>
<dbReference type="EMBL" id="CP073249">
    <property type="protein sequence ID" value="QUF07327.1"/>
    <property type="molecule type" value="Genomic_DNA"/>
</dbReference>
<reference evidence="4" key="1">
    <citation type="submission" date="2021-04" db="EMBL/GenBank/DDBJ databases">
        <title>Genomic sequence of Actinosynnema pretiosum subsp. pretiosum ATCC 31280 (C-14919).</title>
        <authorList>
            <person name="Bai L."/>
            <person name="Wang X."/>
            <person name="Xiao Y."/>
        </authorList>
    </citation>
    <scope>NUCLEOTIDE SEQUENCE</scope>
    <source>
        <strain evidence="4">ATCC 31280</strain>
    </source>
</reference>
<evidence type="ECO:0000256" key="1">
    <source>
        <dbReference type="PROSITE-ProRule" id="PRU00339"/>
    </source>
</evidence>
<dbReference type="Proteomes" id="UP000677152">
    <property type="component" value="Chromosome"/>
</dbReference>
<gene>
    <name evidence="4" type="ORF">KCV87_15615</name>
</gene>
<dbReference type="PANTHER" id="PTHR47691:SF3">
    <property type="entry name" value="HTH-TYPE TRANSCRIPTIONAL REGULATOR RV0890C-RELATED"/>
    <property type="match status" value="1"/>
</dbReference>
<feature type="repeat" description="TPR" evidence="1">
    <location>
        <begin position="601"/>
        <end position="634"/>
    </location>
</feature>
<dbReference type="Pfam" id="PF13560">
    <property type="entry name" value="HTH_31"/>
    <property type="match status" value="1"/>
</dbReference>
<evidence type="ECO:0000313" key="4">
    <source>
        <dbReference type="EMBL" id="QUF07327.1"/>
    </source>
</evidence>
<dbReference type="SUPFAM" id="SSF48452">
    <property type="entry name" value="TPR-like"/>
    <property type="match status" value="1"/>
</dbReference>
<proteinExistence type="predicted"/>
<dbReference type="PROSITE" id="PS50005">
    <property type="entry name" value="TPR"/>
    <property type="match status" value="2"/>
</dbReference>
<dbReference type="Pfam" id="PF13424">
    <property type="entry name" value="TPR_12"/>
    <property type="match status" value="2"/>
</dbReference>
<dbReference type="Pfam" id="PF13176">
    <property type="entry name" value="TPR_7"/>
    <property type="match status" value="1"/>
</dbReference>
<dbReference type="InterPro" id="IPR027417">
    <property type="entry name" value="P-loop_NTPase"/>
</dbReference>
<evidence type="ECO:0000313" key="5">
    <source>
        <dbReference type="Proteomes" id="UP000677152"/>
    </source>
</evidence>
<dbReference type="SMART" id="SM00530">
    <property type="entry name" value="HTH_XRE"/>
    <property type="match status" value="1"/>
</dbReference>
<dbReference type="SUPFAM" id="SSF52540">
    <property type="entry name" value="P-loop containing nucleoside triphosphate hydrolases"/>
    <property type="match status" value="1"/>
</dbReference>
<dbReference type="InterPro" id="IPR001387">
    <property type="entry name" value="Cro/C1-type_HTH"/>
</dbReference>
<dbReference type="GO" id="GO:0043531">
    <property type="term" value="F:ADP binding"/>
    <property type="evidence" value="ECO:0007669"/>
    <property type="project" value="InterPro"/>
</dbReference>
<keyword evidence="1" id="KW-0802">TPR repeat</keyword>
<dbReference type="AlphaFoldDB" id="A0AA45LC51"/>
<feature type="domain" description="HTH cro/C1-type" evidence="3">
    <location>
        <begin position="39"/>
        <end position="87"/>
    </location>
</feature>
<dbReference type="PROSITE" id="PS50943">
    <property type="entry name" value="HTH_CROC1"/>
    <property type="match status" value="1"/>
</dbReference>
<dbReference type="InterPro" id="IPR011990">
    <property type="entry name" value="TPR-like_helical_dom_sf"/>
</dbReference>
<feature type="repeat" description="TPR" evidence="1">
    <location>
        <begin position="641"/>
        <end position="674"/>
    </location>
</feature>
<dbReference type="PANTHER" id="PTHR47691">
    <property type="entry name" value="REGULATOR-RELATED"/>
    <property type="match status" value="1"/>
</dbReference>
<evidence type="ECO:0000259" key="3">
    <source>
        <dbReference type="PROSITE" id="PS50943"/>
    </source>
</evidence>
<protein>
    <submittedName>
        <fullName evidence="4">Tetratricopeptide repeat protein</fullName>
    </submittedName>
</protein>
<dbReference type="Gene3D" id="1.25.40.10">
    <property type="entry name" value="Tetratricopeptide repeat domain"/>
    <property type="match status" value="1"/>
</dbReference>
<dbReference type="CDD" id="cd00093">
    <property type="entry name" value="HTH_XRE"/>
    <property type="match status" value="1"/>
</dbReference>
<dbReference type="SMART" id="SM00028">
    <property type="entry name" value="TPR"/>
    <property type="match status" value="5"/>
</dbReference>
<dbReference type="Gene3D" id="3.40.50.300">
    <property type="entry name" value="P-loop containing nucleotide triphosphate hydrolases"/>
    <property type="match status" value="1"/>
</dbReference>
<organism evidence="4 5">
    <name type="scientific">Actinosynnema pretiosum subsp. pretiosum</name>
    <dbReference type="NCBI Taxonomy" id="103721"/>
    <lineage>
        <taxon>Bacteria</taxon>
        <taxon>Bacillati</taxon>
        <taxon>Actinomycetota</taxon>
        <taxon>Actinomycetes</taxon>
        <taxon>Pseudonocardiales</taxon>
        <taxon>Pseudonocardiaceae</taxon>
        <taxon>Actinosynnema</taxon>
    </lineage>
</organism>
<dbReference type="InterPro" id="IPR019734">
    <property type="entry name" value="TPR_rpt"/>
</dbReference>
<accession>A0AA45LC51</accession>